<gene>
    <name evidence="10" type="ORF">GSF22_32025</name>
</gene>
<dbReference type="PANTHER" id="PTHR45765:SF1">
    <property type="entry name" value="METHIONINE--TRNA LIGASE, CYTOPLASMIC"/>
    <property type="match status" value="1"/>
</dbReference>
<dbReference type="SUPFAM" id="SSF52374">
    <property type="entry name" value="Nucleotidylyl transferase"/>
    <property type="match status" value="1"/>
</dbReference>
<dbReference type="PROSITE" id="PS00178">
    <property type="entry name" value="AA_TRNA_LIGASE_I"/>
    <property type="match status" value="1"/>
</dbReference>
<dbReference type="Gene3D" id="2.20.28.20">
    <property type="entry name" value="Methionyl-tRNA synthetase, Zn-domain"/>
    <property type="match status" value="1"/>
</dbReference>
<dbReference type="PRINTS" id="PR01041">
    <property type="entry name" value="TRNASYNTHMET"/>
</dbReference>
<dbReference type="InterPro" id="IPR033911">
    <property type="entry name" value="MetRS_core"/>
</dbReference>
<evidence type="ECO:0000256" key="1">
    <source>
        <dbReference type="ARBA" id="ARBA00022598"/>
    </source>
</evidence>
<evidence type="ECO:0000256" key="4">
    <source>
        <dbReference type="ARBA" id="ARBA00022917"/>
    </source>
</evidence>
<dbReference type="InterPro" id="IPR029038">
    <property type="entry name" value="MetRS_Zn"/>
</dbReference>
<evidence type="ECO:0000256" key="5">
    <source>
        <dbReference type="ARBA" id="ARBA00023146"/>
    </source>
</evidence>
<keyword evidence="2 8" id="KW-0547">Nucleotide-binding</keyword>
<protein>
    <recommendedName>
        <fullName evidence="6">Methionyl-tRNA synthetase</fullName>
    </recommendedName>
</protein>
<evidence type="ECO:0000256" key="8">
    <source>
        <dbReference type="RuleBase" id="RU363039"/>
    </source>
</evidence>
<dbReference type="RefSeq" id="WP_208817665.1">
    <property type="nucleotide sequence ID" value="NZ_WVUH01000525.1"/>
</dbReference>
<dbReference type="GO" id="GO:0016874">
    <property type="term" value="F:ligase activity"/>
    <property type="evidence" value="ECO:0007669"/>
    <property type="project" value="UniProtKB-KW"/>
</dbReference>
<keyword evidence="4 8" id="KW-0648">Protein biosynthesis</keyword>
<comment type="similarity">
    <text evidence="8">Belongs to the class-I aminoacyl-tRNA synthetase family.</text>
</comment>
<sequence length="524" mass="56812">GWITATPPTPNGELHIGHMAGPYVAADVLRRFLVADGAEVRMTTGLDDHQSYVAVRGILDDRTGREVADTCGTRIRSAWSGAGVLFDRVVEPAALPGYADFVRAFFQKLHDTGAIVARTRPLPYCVPCDRWLYEAYVSGACPHCGAGSNGNACEVCGRPNDCGDLGDPRCVPCGAPAELRDQTRLYFPLAPFTEQLTRFWAQVAMPPHLRVLCERMAADGLPEIAVSHPGDWGVPVPVPGFEDQRIYVWFEMAPGYLLEYDPVGARPTEGPVQFFGFDNGYFHAVLFPAEFLAWAPDLPLPRAFLVNEFYQLEGKKFSTSRRHAVWALEGLATGGSDAVRYQVLRDRPTGRQTSFSPTDLVAARQHLHDRWNGWLADLCEQVVAETGGTAPDAQPGGPAWETLHGRLGRICAELREAYSVEAFDPRRAVSLLDEVVALATDYGHVHRHERDRPQGTPAYRAALAAQLAVASALAAWAAPVLPQGAARLSDRLGLPADRPVTVAALAPVPAGQVVGPVTEPIFGG</sequence>
<name>A0ABS3W1B7_MICEH</name>
<organism evidence="10 11">
    <name type="scientific">Micromonospora echinofusca</name>
    <dbReference type="NCBI Taxonomy" id="47858"/>
    <lineage>
        <taxon>Bacteria</taxon>
        <taxon>Bacillati</taxon>
        <taxon>Actinomycetota</taxon>
        <taxon>Actinomycetes</taxon>
        <taxon>Micromonosporales</taxon>
        <taxon>Micromonosporaceae</taxon>
        <taxon>Micromonospora</taxon>
    </lineage>
</organism>
<dbReference type="Proteomes" id="UP000823521">
    <property type="component" value="Unassembled WGS sequence"/>
</dbReference>
<accession>A0ABS3W1B7</accession>
<evidence type="ECO:0000313" key="11">
    <source>
        <dbReference type="Proteomes" id="UP000823521"/>
    </source>
</evidence>
<dbReference type="EMBL" id="WVUH01000525">
    <property type="protein sequence ID" value="MBO4210587.1"/>
    <property type="molecule type" value="Genomic_DNA"/>
</dbReference>
<evidence type="ECO:0000313" key="10">
    <source>
        <dbReference type="EMBL" id="MBO4210587.1"/>
    </source>
</evidence>
<keyword evidence="1 8" id="KW-0436">Ligase</keyword>
<comment type="caution">
    <text evidence="10">The sequence shown here is derived from an EMBL/GenBank/DDBJ whole genome shotgun (WGS) entry which is preliminary data.</text>
</comment>
<dbReference type="Gene3D" id="3.40.50.620">
    <property type="entry name" value="HUPs"/>
    <property type="match status" value="1"/>
</dbReference>
<feature type="domain" description="Methionyl/Leucyl tRNA synthetase" evidence="9">
    <location>
        <begin position="3"/>
        <end position="362"/>
    </location>
</feature>
<keyword evidence="5 8" id="KW-0030">Aminoacyl-tRNA synthetase</keyword>
<reference evidence="10 11" key="1">
    <citation type="submission" date="2019-12" db="EMBL/GenBank/DDBJ databases">
        <title>Whole genome sequencing of endophytic Actinobacterium Micromonospora sp. MPMI6T.</title>
        <authorList>
            <person name="Evv R."/>
            <person name="Podile A.R."/>
        </authorList>
    </citation>
    <scope>NUCLEOTIDE SEQUENCE [LARGE SCALE GENOMIC DNA]</scope>
    <source>
        <strain evidence="10 11">MPMI6</strain>
    </source>
</reference>
<evidence type="ECO:0000256" key="7">
    <source>
        <dbReference type="ARBA" id="ARBA00047364"/>
    </source>
</evidence>
<dbReference type="Gene3D" id="1.10.730.10">
    <property type="entry name" value="Isoleucyl-tRNA Synthetase, Domain 1"/>
    <property type="match status" value="1"/>
</dbReference>
<evidence type="ECO:0000256" key="3">
    <source>
        <dbReference type="ARBA" id="ARBA00022840"/>
    </source>
</evidence>
<dbReference type="InterPro" id="IPR001412">
    <property type="entry name" value="aa-tRNA-synth_I_CS"/>
</dbReference>
<dbReference type="Pfam" id="PF09334">
    <property type="entry name" value="tRNA-synt_1g"/>
    <property type="match status" value="1"/>
</dbReference>
<dbReference type="PANTHER" id="PTHR45765">
    <property type="entry name" value="METHIONINE--TRNA LIGASE"/>
    <property type="match status" value="1"/>
</dbReference>
<keyword evidence="3 8" id="KW-0067">ATP-binding</keyword>
<dbReference type="InterPro" id="IPR023458">
    <property type="entry name" value="Met-tRNA_ligase_1"/>
</dbReference>
<feature type="non-terminal residue" evidence="10">
    <location>
        <position position="1"/>
    </location>
</feature>
<dbReference type="InterPro" id="IPR015413">
    <property type="entry name" value="Methionyl/Leucyl_tRNA_Synth"/>
</dbReference>
<keyword evidence="11" id="KW-1185">Reference proteome</keyword>
<evidence type="ECO:0000256" key="2">
    <source>
        <dbReference type="ARBA" id="ARBA00022741"/>
    </source>
</evidence>
<comment type="catalytic activity">
    <reaction evidence="7">
        <text>tRNA(Met) + L-methionine + ATP = L-methionyl-tRNA(Met) + AMP + diphosphate</text>
        <dbReference type="Rhea" id="RHEA:13481"/>
        <dbReference type="Rhea" id="RHEA-COMP:9667"/>
        <dbReference type="Rhea" id="RHEA-COMP:9698"/>
        <dbReference type="ChEBI" id="CHEBI:30616"/>
        <dbReference type="ChEBI" id="CHEBI:33019"/>
        <dbReference type="ChEBI" id="CHEBI:57844"/>
        <dbReference type="ChEBI" id="CHEBI:78442"/>
        <dbReference type="ChEBI" id="CHEBI:78530"/>
        <dbReference type="ChEBI" id="CHEBI:456215"/>
        <dbReference type="EC" id="6.1.1.10"/>
    </reaction>
</comment>
<proteinExistence type="inferred from homology"/>
<dbReference type="InterPro" id="IPR014729">
    <property type="entry name" value="Rossmann-like_a/b/a_fold"/>
</dbReference>
<evidence type="ECO:0000259" key="9">
    <source>
        <dbReference type="Pfam" id="PF09334"/>
    </source>
</evidence>
<evidence type="ECO:0000256" key="6">
    <source>
        <dbReference type="ARBA" id="ARBA00030904"/>
    </source>
</evidence>